<evidence type="ECO:0000256" key="1">
    <source>
        <dbReference type="ARBA" id="ARBA00023027"/>
    </source>
</evidence>
<organism evidence="3 4">
    <name type="scientific">Blautia producta</name>
    <dbReference type="NCBI Taxonomy" id="33035"/>
    <lineage>
        <taxon>Bacteria</taxon>
        <taxon>Bacillati</taxon>
        <taxon>Bacillota</taxon>
        <taxon>Clostridia</taxon>
        <taxon>Lachnospirales</taxon>
        <taxon>Lachnospiraceae</taxon>
        <taxon>Blautia</taxon>
    </lineage>
</organism>
<dbReference type="SUPFAM" id="SSF55469">
    <property type="entry name" value="FMN-dependent nitroreductase-like"/>
    <property type="match status" value="1"/>
</dbReference>
<dbReference type="GO" id="GO:0005829">
    <property type="term" value="C:cytosol"/>
    <property type="evidence" value="ECO:0007669"/>
    <property type="project" value="TreeGrafter"/>
</dbReference>
<sequence length="172" mass="19545">MNTVMENILTRRSIRAFQKKEIPREELEQIVQAGLYAPSGQNRQTWKFTVVTDREKIRKLAEVIGRKLGRDGYDMYSPQVLIIPSNEKENQHSMEDNACAMENMFLAAHSFGIGSVWINQLRDICGDPEVREILSGWEIPESHCVFGMAALGYAAGSEKKEVKKTGEVHFVE</sequence>
<name>A0A4P6M2K8_9FIRM</name>
<dbReference type="PANTHER" id="PTHR23026">
    <property type="entry name" value="NADPH NITROREDUCTASE"/>
    <property type="match status" value="1"/>
</dbReference>
<dbReference type="GO" id="GO:0046256">
    <property type="term" value="P:2,4,6-trinitrotoluene catabolic process"/>
    <property type="evidence" value="ECO:0007669"/>
    <property type="project" value="TreeGrafter"/>
</dbReference>
<dbReference type="InterPro" id="IPR050627">
    <property type="entry name" value="Nitroreductase/BluB"/>
</dbReference>
<evidence type="ECO:0000313" key="4">
    <source>
        <dbReference type="Proteomes" id="UP000289794"/>
    </source>
</evidence>
<protein>
    <submittedName>
        <fullName evidence="3">NADPH-flavin oxidoreductase</fullName>
        <ecNumber evidence="3">1.6.99.-</ecNumber>
    </submittedName>
</protein>
<dbReference type="PANTHER" id="PTHR23026:SF125">
    <property type="entry name" value="OXYGEN-INSENSITIVE NAD(P)H NITROREDUCTASE"/>
    <property type="match status" value="1"/>
</dbReference>
<evidence type="ECO:0000313" key="3">
    <source>
        <dbReference type="EMBL" id="QBE98652.1"/>
    </source>
</evidence>
<dbReference type="GO" id="GO:0046857">
    <property type="term" value="F:oxidoreductase activity, acting on other nitrogenous compounds as donors, with NAD or NADP as acceptor"/>
    <property type="evidence" value="ECO:0007669"/>
    <property type="project" value="TreeGrafter"/>
</dbReference>
<dbReference type="KEGG" id="bpro:PMF13cell1_04218"/>
<dbReference type="EC" id="1.6.99.-" evidence="3"/>
<dbReference type="Gene3D" id="3.40.109.10">
    <property type="entry name" value="NADH Oxidase"/>
    <property type="match status" value="1"/>
</dbReference>
<dbReference type="InterPro" id="IPR000415">
    <property type="entry name" value="Nitroreductase-like"/>
</dbReference>
<dbReference type="InterPro" id="IPR029479">
    <property type="entry name" value="Nitroreductase"/>
</dbReference>
<accession>A0A4P6M2K8</accession>
<dbReference type="EMBL" id="CP035945">
    <property type="protein sequence ID" value="QBE98652.1"/>
    <property type="molecule type" value="Genomic_DNA"/>
</dbReference>
<evidence type="ECO:0000259" key="2">
    <source>
        <dbReference type="Pfam" id="PF00881"/>
    </source>
</evidence>
<gene>
    <name evidence="3" type="primary">frp_2</name>
    <name evidence="3" type="ORF">PMF13cell1_04218</name>
</gene>
<dbReference type="RefSeq" id="WP_130182005.1">
    <property type="nucleotide sequence ID" value="NZ_CP035945.1"/>
</dbReference>
<reference evidence="3 4" key="1">
    <citation type="submission" date="2019-01" db="EMBL/GenBank/DDBJ databases">
        <title>PMF-metabolizing Aryl O-demethylase.</title>
        <authorList>
            <person name="Kim M."/>
        </authorList>
    </citation>
    <scope>NUCLEOTIDE SEQUENCE [LARGE SCALE GENOMIC DNA]</scope>
    <source>
        <strain evidence="3 4">PMF1</strain>
    </source>
</reference>
<feature type="domain" description="Nitroreductase" evidence="2">
    <location>
        <begin position="8"/>
        <end position="153"/>
    </location>
</feature>
<keyword evidence="1" id="KW-0520">NAD</keyword>
<dbReference type="Proteomes" id="UP000289794">
    <property type="component" value="Chromosome"/>
</dbReference>
<keyword evidence="3" id="KW-0560">Oxidoreductase</keyword>
<proteinExistence type="predicted"/>
<dbReference type="CDD" id="cd02062">
    <property type="entry name" value="Nitro_FMN_reductase"/>
    <property type="match status" value="1"/>
</dbReference>
<dbReference type="AlphaFoldDB" id="A0A4P6M2K8"/>
<dbReference type="Pfam" id="PF00881">
    <property type="entry name" value="Nitroreductase"/>
    <property type="match status" value="1"/>
</dbReference>